<sequence>MLVFCTATPICGFVPTYSIGAPGSAQPYERRRSGTRARQMPRPALISAGKDWTSFRERIERVAGLVGTYDLLKELAHDAGYRHFAILKSHGAAGANLSPQFVLTSLPHGSVQEYQDMETASGDMALLNALQAGHPFFWDCRTPTSVDTSTVGAENDNRGTDRLLARLGIRTGLGLPVFSTHAPHGFALFGGERSVPDIGEAAQLSLWCNGLYERMTAFEPPDRGQSRPRLTARELQCLSWTSAGKTSVEIAAILGLSEHTVNQYVATTSQKLGAVNRTQAVAKAIRLRLIE</sequence>
<dbReference type="InterPro" id="IPR036388">
    <property type="entry name" value="WH-like_DNA-bd_sf"/>
</dbReference>
<dbReference type="CDD" id="cd06170">
    <property type="entry name" value="LuxR_C_like"/>
    <property type="match status" value="1"/>
</dbReference>
<keyword evidence="6" id="KW-1185">Reference proteome</keyword>
<dbReference type="InterPro" id="IPR000792">
    <property type="entry name" value="Tscrpt_reg_LuxR_C"/>
</dbReference>
<evidence type="ECO:0000259" key="4">
    <source>
        <dbReference type="PROSITE" id="PS50043"/>
    </source>
</evidence>
<dbReference type="PANTHER" id="PTHR44688">
    <property type="entry name" value="DNA-BINDING TRANSCRIPTIONAL ACTIVATOR DEVR_DOSR"/>
    <property type="match status" value="1"/>
</dbReference>
<protein>
    <recommendedName>
        <fullName evidence="4">HTH luxR-type domain-containing protein</fullName>
    </recommendedName>
</protein>
<dbReference type="SUPFAM" id="SSF46894">
    <property type="entry name" value="C-terminal effector domain of the bipartite response regulators"/>
    <property type="match status" value="1"/>
</dbReference>
<evidence type="ECO:0000313" key="5">
    <source>
        <dbReference type="EMBL" id="MVA96991.1"/>
    </source>
</evidence>
<evidence type="ECO:0000313" key="6">
    <source>
        <dbReference type="Proteomes" id="UP000463224"/>
    </source>
</evidence>
<evidence type="ECO:0000256" key="3">
    <source>
        <dbReference type="ARBA" id="ARBA00023163"/>
    </source>
</evidence>
<proteinExistence type="predicted"/>
<reference evidence="5 6" key="1">
    <citation type="submission" date="2019-12" db="EMBL/GenBank/DDBJ databases">
        <title>Nitratireductor arenosus sp. nov., Isolated from sea sand, Jeju island, South Korea.</title>
        <authorList>
            <person name="Kim W."/>
        </authorList>
    </citation>
    <scope>NUCLEOTIDE SEQUENCE [LARGE SCALE GENOMIC DNA]</scope>
    <source>
        <strain evidence="5 6">CAU 1489</strain>
    </source>
</reference>
<evidence type="ECO:0000256" key="2">
    <source>
        <dbReference type="ARBA" id="ARBA00023125"/>
    </source>
</evidence>
<gene>
    <name evidence="5" type="ORF">GN330_06990</name>
</gene>
<dbReference type="Gene3D" id="3.30.450.80">
    <property type="entry name" value="Transcription factor LuxR-like, autoinducer-binding domain"/>
    <property type="match status" value="1"/>
</dbReference>
<feature type="domain" description="HTH luxR-type" evidence="4">
    <location>
        <begin position="223"/>
        <end position="288"/>
    </location>
</feature>
<comment type="caution">
    <text evidence="5">The sequence shown here is derived from an EMBL/GenBank/DDBJ whole genome shotgun (WGS) entry which is preliminary data.</text>
</comment>
<dbReference type="InterPro" id="IPR036693">
    <property type="entry name" value="TF_LuxR_autoind-bd_dom_sf"/>
</dbReference>
<dbReference type="InterPro" id="IPR016032">
    <property type="entry name" value="Sig_transdc_resp-reg_C-effctor"/>
</dbReference>
<dbReference type="AlphaFoldDB" id="A0A844QG77"/>
<dbReference type="GO" id="GO:0003677">
    <property type="term" value="F:DNA binding"/>
    <property type="evidence" value="ECO:0007669"/>
    <property type="project" value="UniProtKB-KW"/>
</dbReference>
<organism evidence="5 6">
    <name type="scientific">Nitratireductor arenosus</name>
    <dbReference type="NCBI Taxonomy" id="2682096"/>
    <lineage>
        <taxon>Bacteria</taxon>
        <taxon>Pseudomonadati</taxon>
        <taxon>Pseudomonadota</taxon>
        <taxon>Alphaproteobacteria</taxon>
        <taxon>Hyphomicrobiales</taxon>
        <taxon>Phyllobacteriaceae</taxon>
        <taxon>Nitratireductor</taxon>
    </lineage>
</organism>
<dbReference type="PROSITE" id="PS50043">
    <property type="entry name" value="HTH_LUXR_2"/>
    <property type="match status" value="1"/>
</dbReference>
<dbReference type="Pfam" id="PF00196">
    <property type="entry name" value="GerE"/>
    <property type="match status" value="1"/>
</dbReference>
<dbReference type="Proteomes" id="UP000463224">
    <property type="component" value="Unassembled WGS sequence"/>
</dbReference>
<dbReference type="Gene3D" id="1.10.10.10">
    <property type="entry name" value="Winged helix-like DNA-binding domain superfamily/Winged helix DNA-binding domain"/>
    <property type="match status" value="1"/>
</dbReference>
<accession>A0A844QG77</accession>
<dbReference type="GO" id="GO:0006355">
    <property type="term" value="P:regulation of DNA-templated transcription"/>
    <property type="evidence" value="ECO:0007669"/>
    <property type="project" value="InterPro"/>
</dbReference>
<dbReference type="EMBL" id="WPHG01000002">
    <property type="protein sequence ID" value="MVA96991.1"/>
    <property type="molecule type" value="Genomic_DNA"/>
</dbReference>
<keyword evidence="3" id="KW-0804">Transcription</keyword>
<keyword evidence="2" id="KW-0238">DNA-binding</keyword>
<dbReference type="PANTHER" id="PTHR44688:SF16">
    <property type="entry name" value="DNA-BINDING TRANSCRIPTIONAL ACTIVATOR DEVR_DOSR"/>
    <property type="match status" value="1"/>
</dbReference>
<name>A0A844QG77_9HYPH</name>
<dbReference type="SMART" id="SM00421">
    <property type="entry name" value="HTH_LUXR"/>
    <property type="match status" value="1"/>
</dbReference>
<evidence type="ECO:0000256" key="1">
    <source>
        <dbReference type="ARBA" id="ARBA00023015"/>
    </source>
</evidence>
<dbReference type="SUPFAM" id="SSF75516">
    <property type="entry name" value="Pheromone-binding domain of LuxR-like quorum-sensing transcription factors"/>
    <property type="match status" value="1"/>
</dbReference>
<dbReference type="InterPro" id="IPR005143">
    <property type="entry name" value="TF_LuxR_autoind-bd_dom"/>
</dbReference>
<keyword evidence="1" id="KW-0805">Transcription regulation</keyword>
<dbReference type="PRINTS" id="PR00038">
    <property type="entry name" value="HTHLUXR"/>
</dbReference>
<dbReference type="Pfam" id="PF03472">
    <property type="entry name" value="Autoind_bind"/>
    <property type="match status" value="1"/>
</dbReference>